<feature type="transmembrane region" description="Helical" evidence="6">
    <location>
        <begin position="119"/>
        <end position="141"/>
    </location>
</feature>
<evidence type="ECO:0000256" key="3">
    <source>
        <dbReference type="ARBA" id="ARBA00022989"/>
    </source>
</evidence>
<keyword evidence="8" id="KW-1185">Reference proteome</keyword>
<feature type="region of interest" description="Disordered" evidence="5">
    <location>
        <begin position="975"/>
        <end position="1010"/>
    </location>
</feature>
<feature type="transmembrane region" description="Helical" evidence="6">
    <location>
        <begin position="259"/>
        <end position="280"/>
    </location>
</feature>
<evidence type="ECO:0000256" key="4">
    <source>
        <dbReference type="ARBA" id="ARBA00023136"/>
    </source>
</evidence>
<keyword evidence="2 6" id="KW-0812">Transmembrane</keyword>
<keyword evidence="3 6" id="KW-1133">Transmembrane helix</keyword>
<proteinExistence type="predicted"/>
<feature type="compositionally biased region" description="Polar residues" evidence="5">
    <location>
        <begin position="459"/>
        <end position="471"/>
    </location>
</feature>
<feature type="transmembrane region" description="Helical" evidence="6">
    <location>
        <begin position="173"/>
        <end position="199"/>
    </location>
</feature>
<gene>
    <name evidence="7" type="ORF">ACFFRI_01695</name>
</gene>
<feature type="transmembrane region" description="Helical" evidence="6">
    <location>
        <begin position="24"/>
        <end position="46"/>
    </location>
</feature>
<reference evidence="7 8" key="1">
    <citation type="submission" date="2024-09" db="EMBL/GenBank/DDBJ databases">
        <authorList>
            <person name="Sun Q."/>
            <person name="Mori K."/>
        </authorList>
    </citation>
    <scope>NUCLEOTIDE SEQUENCE [LARGE SCALE GENOMIC DNA]</scope>
    <source>
        <strain evidence="7 8">JCM 9626</strain>
    </source>
</reference>
<dbReference type="PANTHER" id="PTHR39344">
    <property type="entry name" value="UPF0182 PROTEIN SLL1060"/>
    <property type="match status" value="1"/>
</dbReference>
<dbReference type="Proteomes" id="UP001589750">
    <property type="component" value="Unassembled WGS sequence"/>
</dbReference>
<feature type="region of interest" description="Disordered" evidence="5">
    <location>
        <begin position="452"/>
        <end position="479"/>
    </location>
</feature>
<feature type="compositionally biased region" description="Pro residues" evidence="5">
    <location>
        <begin position="909"/>
        <end position="920"/>
    </location>
</feature>
<accession>A0ABV5K6Q9</accession>
<evidence type="ECO:0000313" key="7">
    <source>
        <dbReference type="EMBL" id="MFB9311743.1"/>
    </source>
</evidence>
<name>A0ABV5K6Q9_9ACTN</name>
<feature type="transmembrane region" description="Helical" evidence="6">
    <location>
        <begin position="66"/>
        <end position="91"/>
    </location>
</feature>
<dbReference type="PANTHER" id="PTHR39344:SF1">
    <property type="entry name" value="UPF0182 PROTEIN SLL1060"/>
    <property type="match status" value="1"/>
</dbReference>
<evidence type="ECO:0000256" key="2">
    <source>
        <dbReference type="ARBA" id="ARBA00022692"/>
    </source>
</evidence>
<organism evidence="7 8">
    <name type="scientific">Nocardioides plantarum</name>
    <dbReference type="NCBI Taxonomy" id="29299"/>
    <lineage>
        <taxon>Bacteria</taxon>
        <taxon>Bacillati</taxon>
        <taxon>Actinomycetota</taxon>
        <taxon>Actinomycetes</taxon>
        <taxon>Propionibacteriales</taxon>
        <taxon>Nocardioidaceae</taxon>
        <taxon>Nocardioides</taxon>
    </lineage>
</organism>
<evidence type="ECO:0000256" key="1">
    <source>
        <dbReference type="ARBA" id="ARBA00022475"/>
    </source>
</evidence>
<feature type="region of interest" description="Disordered" evidence="5">
    <location>
        <begin position="799"/>
        <end position="823"/>
    </location>
</feature>
<keyword evidence="1" id="KW-1003">Cell membrane</keyword>
<dbReference type="RefSeq" id="WP_140011026.1">
    <property type="nucleotide sequence ID" value="NZ_JBHMDG010000002.1"/>
</dbReference>
<comment type="caution">
    <text evidence="7">The sequence shown here is derived from an EMBL/GenBank/DDBJ whole genome shotgun (WGS) entry which is preliminary data.</text>
</comment>
<evidence type="ECO:0000256" key="5">
    <source>
        <dbReference type="SAM" id="MobiDB-lite"/>
    </source>
</evidence>
<sequence>MSELFDDDPRATAPSRTGGGRSRALVITAVALLVVIFALTAFAKIYTDRLWYQSAGYGQVFSTMLWTKVVLFLVFGVLLGGAVALNIYLAYRFRPLFRPTSREQSNLDRYRDVVTPIRTWLLIGIVVLVGAFAGASGLSHWRTYLLWRNGPDVQATDAYFDKSIGFYLFDLPWWHFVVDFTMATMVMALIAAIVTHYLYGGIRLQVTRDRLSGSAQAQLSVLLGLFVLAKGVDYYLDRFDLVTQKNRLFTGMNYTGENAVLPAKNILMAVAVICAVLFFLNVWRRTWQLPSVGLALLALSAVLIGMIFPAVVQQFQVKPSEADKEEPYIKANIDATRQAYDIGDVETEPFSPTNANPGIEQLISDTSSVPSVDPKLLSPAFENLQQRLGYYSVPPVLDVDRYEVDGTQRALVLGARELQQSSLASDARNWSNLHTVYTHGNGIIAAYANQRDSGDDVSGASNSNESGQPQWAQGLGGQDDLTAELGDYESRIYYGEQSPDYSVVGGDNNVELNLPVPGSDLGERTTYGADGDASVGSTFNQLMFALKFGEPNFLLSGRVNGDSKVLFERKPQERVEKVAPWLTVDSDAYPVIVPGQDGKKGRILWVLDGYTTTDRYPNAQRESFESMIDDALQVNTGLQTVPTDEVNYIRNAVKATVDAYTGEVTLYAWDENDPILQAWREVFPGSVLDADQMPEGLREHLRYPEDLFKVQRYQYARYHVTDAGDWYANNDRWEVARDPEVTSRFQAPYRLFIDGDQAQDFALTSVYVPYKRGNLASVVSVNSDATSDDYGRFEVRELSNANKDSESDQTSGPGQVANDFANDDGINDTLTSLQINAKVTFGNMLTFPVGSSIMYVQPVYAQNKQADTTSYPELRYVLVKYGNTDRYIGFGTNLEAAIRNTFAGTDPGATPPPSNEPGNPPSGGQTLQQQLDAALDVAIQAFKDADTARDAGKFETYLAEIDKAQAALEDVAAFRARIDGGEPGDEVPTETPSATPSDEPSAGATETPAG</sequence>
<keyword evidence="4 6" id="KW-0472">Membrane</keyword>
<evidence type="ECO:0000256" key="6">
    <source>
        <dbReference type="SAM" id="Phobius"/>
    </source>
</evidence>
<feature type="transmembrane region" description="Helical" evidence="6">
    <location>
        <begin position="292"/>
        <end position="312"/>
    </location>
</feature>
<feature type="region of interest" description="Disordered" evidence="5">
    <location>
        <begin position="902"/>
        <end position="926"/>
    </location>
</feature>
<dbReference type="Pfam" id="PF03699">
    <property type="entry name" value="UPF0182"/>
    <property type="match status" value="1"/>
</dbReference>
<dbReference type="EMBL" id="JBHMDG010000002">
    <property type="protein sequence ID" value="MFB9311743.1"/>
    <property type="molecule type" value="Genomic_DNA"/>
</dbReference>
<dbReference type="InterPro" id="IPR005372">
    <property type="entry name" value="UPF0182"/>
</dbReference>
<protein>
    <submittedName>
        <fullName evidence="7">UPF0182 family protein</fullName>
    </submittedName>
</protein>
<evidence type="ECO:0000313" key="8">
    <source>
        <dbReference type="Proteomes" id="UP001589750"/>
    </source>
</evidence>